<keyword evidence="3" id="KW-1185">Reference proteome</keyword>
<sequence length="298" mass="32918">MSWRLQPRDYVLAHLLDQHRFLTTDQIAAILFTSPSTCRNRLDVLRRLGFIDWFMPVHPTAGRLPVHWVPGRLSVRYVALYHGRPAPSGRALREARDASPSAATRVGHLAHADGVNQFFVDLLAHSRSHPGTRLARWWPAGRTYTKVNHNTKPDGHGVWTDGEREVAFFLEHDTGTESHTARAAKLTGYRTLQDKGPAWPVLFWLPSTAIEAHLHRHLTGLDGGTRGVPIATAARDYAGSHGGPAGPVWSVVDGGRQRLRLAELSGPLGPEGPFHPGPPRPDEDPLFLMRDEAPPAVV</sequence>
<reference evidence="2" key="1">
    <citation type="journal article" date="2014" name="Int. J. Syst. Evol. Microbiol.">
        <title>Complete genome sequence of Corynebacterium casei LMG S-19264T (=DSM 44701T), isolated from a smear-ripened cheese.</title>
        <authorList>
            <consortium name="US DOE Joint Genome Institute (JGI-PGF)"/>
            <person name="Walter F."/>
            <person name="Albersmeier A."/>
            <person name="Kalinowski J."/>
            <person name="Ruckert C."/>
        </authorList>
    </citation>
    <scope>NUCLEOTIDE SEQUENCE</scope>
    <source>
        <strain evidence="2">VKM Ac-1321</strain>
    </source>
</reference>
<reference evidence="2" key="2">
    <citation type="submission" date="2023-01" db="EMBL/GenBank/DDBJ databases">
        <authorList>
            <person name="Sun Q."/>
            <person name="Evtushenko L."/>
        </authorList>
    </citation>
    <scope>NUCLEOTIDE SEQUENCE</scope>
    <source>
        <strain evidence="2">VKM Ac-1321</strain>
    </source>
</reference>
<dbReference type="Proteomes" id="UP001143480">
    <property type="component" value="Unassembled WGS sequence"/>
</dbReference>
<feature type="compositionally biased region" description="Basic and acidic residues" evidence="1">
    <location>
        <begin position="289"/>
        <end position="298"/>
    </location>
</feature>
<gene>
    <name evidence="2" type="ORF">GCM10017581_054590</name>
</gene>
<accession>A0A9W6KLK7</accession>
<name>A0A9W6KLK7_9ACTN</name>
<dbReference type="RefSeq" id="WP_271189534.1">
    <property type="nucleotide sequence ID" value="NZ_BSFP01000037.1"/>
</dbReference>
<evidence type="ECO:0000313" key="2">
    <source>
        <dbReference type="EMBL" id="GLL03713.1"/>
    </source>
</evidence>
<dbReference type="SUPFAM" id="SSF46785">
    <property type="entry name" value="Winged helix' DNA-binding domain"/>
    <property type="match status" value="1"/>
</dbReference>
<dbReference type="EMBL" id="BSFP01000037">
    <property type="protein sequence ID" value="GLL03713.1"/>
    <property type="molecule type" value="Genomic_DNA"/>
</dbReference>
<evidence type="ECO:0000256" key="1">
    <source>
        <dbReference type="SAM" id="MobiDB-lite"/>
    </source>
</evidence>
<dbReference type="InterPro" id="IPR036390">
    <property type="entry name" value="WH_DNA-bd_sf"/>
</dbReference>
<proteinExistence type="predicted"/>
<comment type="caution">
    <text evidence="2">The sequence shown here is derived from an EMBL/GenBank/DDBJ whole genome shotgun (WGS) entry which is preliminary data.</text>
</comment>
<protein>
    <recommendedName>
        <fullName evidence="4">Protein involved in plasmid replication-relaxation</fullName>
    </recommendedName>
</protein>
<evidence type="ECO:0000313" key="3">
    <source>
        <dbReference type="Proteomes" id="UP001143480"/>
    </source>
</evidence>
<dbReference type="InterPro" id="IPR025855">
    <property type="entry name" value="Replic_Relax"/>
</dbReference>
<organism evidence="2 3">
    <name type="scientific">Dactylosporangium matsuzakiense</name>
    <dbReference type="NCBI Taxonomy" id="53360"/>
    <lineage>
        <taxon>Bacteria</taxon>
        <taxon>Bacillati</taxon>
        <taxon>Actinomycetota</taxon>
        <taxon>Actinomycetes</taxon>
        <taxon>Micromonosporales</taxon>
        <taxon>Micromonosporaceae</taxon>
        <taxon>Dactylosporangium</taxon>
    </lineage>
</organism>
<evidence type="ECO:0008006" key="4">
    <source>
        <dbReference type="Google" id="ProtNLM"/>
    </source>
</evidence>
<dbReference type="AlphaFoldDB" id="A0A9W6KLK7"/>
<feature type="region of interest" description="Disordered" evidence="1">
    <location>
        <begin position="264"/>
        <end position="298"/>
    </location>
</feature>
<dbReference type="Pfam" id="PF13814">
    <property type="entry name" value="Replic_Relax"/>
    <property type="match status" value="1"/>
</dbReference>